<comment type="caution">
    <text evidence="2">The sequence shown here is derived from an EMBL/GenBank/DDBJ whole genome shotgun (WGS) entry which is preliminary data.</text>
</comment>
<evidence type="ECO:0000313" key="3">
    <source>
        <dbReference type="Proteomes" id="UP000621500"/>
    </source>
</evidence>
<reference evidence="2 3" key="1">
    <citation type="submission" date="2021-01" db="EMBL/GenBank/DDBJ databases">
        <title>Whole genome shotgun sequence of Plantactinospora mayteni NBRC 109088.</title>
        <authorList>
            <person name="Komaki H."/>
            <person name="Tamura T."/>
        </authorList>
    </citation>
    <scope>NUCLEOTIDE SEQUENCE [LARGE SCALE GENOMIC DNA]</scope>
    <source>
        <strain evidence="2 3">NBRC 109088</strain>
    </source>
</reference>
<protein>
    <submittedName>
        <fullName evidence="2">Uncharacterized protein</fullName>
    </submittedName>
</protein>
<gene>
    <name evidence="2" type="ORF">Pma05_84870</name>
</gene>
<feature type="compositionally biased region" description="Low complexity" evidence="1">
    <location>
        <begin position="90"/>
        <end position="108"/>
    </location>
</feature>
<feature type="region of interest" description="Disordered" evidence="1">
    <location>
        <begin position="82"/>
        <end position="132"/>
    </location>
</feature>
<name>A0ABQ4F4V5_9ACTN</name>
<dbReference type="EMBL" id="BONX01000102">
    <property type="protein sequence ID" value="GIH01915.1"/>
    <property type="molecule type" value="Genomic_DNA"/>
</dbReference>
<evidence type="ECO:0000313" key="2">
    <source>
        <dbReference type="EMBL" id="GIH01915.1"/>
    </source>
</evidence>
<dbReference type="Proteomes" id="UP000621500">
    <property type="component" value="Unassembled WGS sequence"/>
</dbReference>
<evidence type="ECO:0000256" key="1">
    <source>
        <dbReference type="SAM" id="MobiDB-lite"/>
    </source>
</evidence>
<organism evidence="2 3">
    <name type="scientific">Plantactinospora mayteni</name>
    <dbReference type="NCBI Taxonomy" id="566021"/>
    <lineage>
        <taxon>Bacteria</taxon>
        <taxon>Bacillati</taxon>
        <taxon>Actinomycetota</taxon>
        <taxon>Actinomycetes</taxon>
        <taxon>Micromonosporales</taxon>
        <taxon>Micromonosporaceae</taxon>
        <taxon>Plantactinospora</taxon>
    </lineage>
</organism>
<accession>A0ABQ4F4V5</accession>
<proteinExistence type="predicted"/>
<sequence length="132" mass="14012">MAVFGTVAVGLAAALVYRAADVLDRDVSPSPARPVPPGLAPLQPPISYRWAALGALAAVPVSTMILLASSYSANASYLRADPFTQPATEPRSGTGRSRTARSTPRSASLSTAVPFRRHNIYNQRSDDEQGRF</sequence>
<keyword evidence="3" id="KW-1185">Reference proteome</keyword>